<gene>
    <name evidence="3" type="ORF">S03H2_15510</name>
</gene>
<feature type="domain" description="Glycosyltransferase 2-like" evidence="1">
    <location>
        <begin position="6"/>
        <end position="118"/>
    </location>
</feature>
<proteinExistence type="predicted"/>
<organism evidence="3">
    <name type="scientific">marine sediment metagenome</name>
    <dbReference type="NCBI Taxonomy" id="412755"/>
    <lineage>
        <taxon>unclassified sequences</taxon>
        <taxon>metagenomes</taxon>
        <taxon>ecological metagenomes</taxon>
    </lineage>
</organism>
<dbReference type="SUPFAM" id="SSF53448">
    <property type="entry name" value="Nucleotide-diphospho-sugar transferases"/>
    <property type="match status" value="1"/>
</dbReference>
<dbReference type="Pfam" id="PF00535">
    <property type="entry name" value="Glycos_transf_2"/>
    <property type="match status" value="1"/>
</dbReference>
<dbReference type="PANTHER" id="PTHR15046">
    <property type="entry name" value="GLYCO_TRANS_2-LIKE DOMAIN-CONTAINING PROTEIN"/>
    <property type="match status" value="1"/>
</dbReference>
<protein>
    <submittedName>
        <fullName evidence="3">Uncharacterized protein</fullName>
    </submittedName>
</protein>
<dbReference type="Gene3D" id="3.90.550.10">
    <property type="entry name" value="Spore Coat Polysaccharide Biosynthesis Protein SpsA, Chain A"/>
    <property type="match status" value="1"/>
</dbReference>
<feature type="domain" description="LicD/FKTN/FKRP nucleotidyltransferase" evidence="2">
    <location>
        <begin position="295"/>
        <end position="335"/>
    </location>
</feature>
<dbReference type="InterPro" id="IPR029044">
    <property type="entry name" value="Nucleotide-diphossugar_trans"/>
</dbReference>
<reference evidence="3" key="1">
    <citation type="journal article" date="2014" name="Front. Microbiol.">
        <title>High frequency of phylogenetically diverse reductive dehalogenase-homologous genes in deep subseafloor sedimentary metagenomes.</title>
        <authorList>
            <person name="Kawai M."/>
            <person name="Futagami T."/>
            <person name="Toyoda A."/>
            <person name="Takaki Y."/>
            <person name="Nishi S."/>
            <person name="Hori S."/>
            <person name="Arai W."/>
            <person name="Tsubouchi T."/>
            <person name="Morono Y."/>
            <person name="Uchiyama I."/>
            <person name="Ito T."/>
            <person name="Fujiyama A."/>
            <person name="Inagaki F."/>
            <person name="Takami H."/>
        </authorList>
    </citation>
    <scope>NUCLEOTIDE SEQUENCE</scope>
    <source>
        <strain evidence="3">Expedition CK06-06</strain>
    </source>
</reference>
<dbReference type="AlphaFoldDB" id="X1EKL9"/>
<dbReference type="Pfam" id="PF04991">
    <property type="entry name" value="LicD"/>
    <property type="match status" value="1"/>
</dbReference>
<evidence type="ECO:0000259" key="2">
    <source>
        <dbReference type="Pfam" id="PF04991"/>
    </source>
</evidence>
<sequence length="377" mass="44507">MKDTAVLITTFLRDDLLFRCIESIRRYYPDIPVFVGDNGKPDPGKTKFCSENKCEILELAFDLGVAGTRNEALKLIPQEYKYIVVVEDDIVFTEHTNLSMWRKILEAERKIGIVGGLLKLSPIEDQHYEANMRIDGNTHYIEKLTNPKWNAVGDIKYFLCDLILNVFMMRKEVWDEVKWDPQFKTAFEHSDFFLRLKYKADKVGNPVFKNKKAVLKKNRFRIAYTPDTWMFHKKDVHNSEYRKYRARAVGYQQFKEKWKVGSSVSSFNKVSPVRREMFLDIKDENLGLAMHILEKHSCKWWLEAGTCLGAVRQRAFITYDPDIDIGLPEAHLKLWDVFIKEFKSAGFELYKEWEHDGKRMELSFKRKGIKLDLFFFF</sequence>
<feature type="non-terminal residue" evidence="3">
    <location>
        <position position="377"/>
    </location>
</feature>
<name>X1EKL9_9ZZZZ</name>
<dbReference type="InterPro" id="IPR001173">
    <property type="entry name" value="Glyco_trans_2-like"/>
</dbReference>
<dbReference type="PANTHER" id="PTHR15046:SF3">
    <property type="entry name" value="BETA-1,4 N-ACETYLGALACTOSAMINYLTRANSFERASE 2-LIKE"/>
    <property type="match status" value="1"/>
</dbReference>
<comment type="caution">
    <text evidence="3">The sequence shown here is derived from an EMBL/GenBank/DDBJ whole genome shotgun (WGS) entry which is preliminary data.</text>
</comment>
<evidence type="ECO:0000259" key="1">
    <source>
        <dbReference type="Pfam" id="PF00535"/>
    </source>
</evidence>
<accession>X1EKL9</accession>
<dbReference type="GO" id="GO:0009100">
    <property type="term" value="P:glycoprotein metabolic process"/>
    <property type="evidence" value="ECO:0007669"/>
    <property type="project" value="UniProtKB-ARBA"/>
</dbReference>
<evidence type="ECO:0000313" key="3">
    <source>
        <dbReference type="EMBL" id="GAH33881.1"/>
    </source>
</evidence>
<dbReference type="InterPro" id="IPR007074">
    <property type="entry name" value="LicD/FKTN/FKRP_NTP_transf"/>
</dbReference>
<dbReference type="EMBL" id="BARU01007890">
    <property type="protein sequence ID" value="GAH33881.1"/>
    <property type="molecule type" value="Genomic_DNA"/>
</dbReference>